<dbReference type="InterPro" id="IPR035952">
    <property type="entry name" value="Rhomboid-like_sf"/>
</dbReference>
<evidence type="ECO:0000256" key="1">
    <source>
        <dbReference type="ARBA" id="ARBA00004141"/>
    </source>
</evidence>
<organism evidence="6 7">
    <name type="scientific">Candidatus Lachnoclostridium stercorigallinarum</name>
    <dbReference type="NCBI Taxonomy" id="2838634"/>
    <lineage>
        <taxon>Bacteria</taxon>
        <taxon>Bacillati</taxon>
        <taxon>Bacillota</taxon>
        <taxon>Clostridia</taxon>
        <taxon>Lachnospirales</taxon>
        <taxon>Lachnospiraceae</taxon>
    </lineage>
</organism>
<dbReference type="Gene3D" id="1.20.1540.10">
    <property type="entry name" value="Rhomboid-like"/>
    <property type="match status" value="1"/>
</dbReference>
<dbReference type="GO" id="GO:0016020">
    <property type="term" value="C:membrane"/>
    <property type="evidence" value="ECO:0007669"/>
    <property type="project" value="UniProtKB-SubCell"/>
</dbReference>
<reference evidence="6" key="1">
    <citation type="journal article" date="2021" name="PeerJ">
        <title>Extensive microbial diversity within the chicken gut microbiome revealed by metagenomics and culture.</title>
        <authorList>
            <person name="Gilroy R."/>
            <person name="Ravi A."/>
            <person name="Getino M."/>
            <person name="Pursley I."/>
            <person name="Horton D.L."/>
            <person name="Alikhan N.F."/>
            <person name="Baker D."/>
            <person name="Gharbi K."/>
            <person name="Hall N."/>
            <person name="Watson M."/>
            <person name="Adriaenssens E.M."/>
            <person name="Foster-Nyarko E."/>
            <person name="Jarju S."/>
            <person name="Secka A."/>
            <person name="Antonio M."/>
            <person name="Oren A."/>
            <person name="Chaudhuri R.R."/>
            <person name="La Ragione R."/>
            <person name="Hildebrand F."/>
            <person name="Pallen M.J."/>
        </authorList>
    </citation>
    <scope>NUCLEOTIDE SEQUENCE</scope>
    <source>
        <strain evidence="6">ChiBcec1-1093</strain>
    </source>
</reference>
<dbReference type="AlphaFoldDB" id="A0A9D2GG13"/>
<evidence type="ECO:0000256" key="4">
    <source>
        <dbReference type="ARBA" id="ARBA00023136"/>
    </source>
</evidence>
<keyword evidence="3 5" id="KW-1133">Transmembrane helix</keyword>
<keyword evidence="2 5" id="KW-0812">Transmembrane</keyword>
<reference evidence="6" key="2">
    <citation type="submission" date="2021-04" db="EMBL/GenBank/DDBJ databases">
        <authorList>
            <person name="Gilroy R."/>
        </authorList>
    </citation>
    <scope>NUCLEOTIDE SEQUENCE</scope>
    <source>
        <strain evidence="6">ChiBcec1-1093</strain>
    </source>
</reference>
<proteinExistence type="predicted"/>
<evidence type="ECO:0008006" key="8">
    <source>
        <dbReference type="Google" id="ProtNLM"/>
    </source>
</evidence>
<dbReference type="SUPFAM" id="SSF144091">
    <property type="entry name" value="Rhomboid-like"/>
    <property type="match status" value="1"/>
</dbReference>
<feature type="transmembrane region" description="Helical" evidence="5">
    <location>
        <begin position="95"/>
        <end position="118"/>
    </location>
</feature>
<evidence type="ECO:0000313" key="7">
    <source>
        <dbReference type="Proteomes" id="UP000824101"/>
    </source>
</evidence>
<dbReference type="Proteomes" id="UP000824101">
    <property type="component" value="Unassembled WGS sequence"/>
</dbReference>
<dbReference type="EMBL" id="DXBC01000008">
    <property type="protein sequence ID" value="HIZ78242.1"/>
    <property type="molecule type" value="Genomic_DNA"/>
</dbReference>
<evidence type="ECO:0000256" key="2">
    <source>
        <dbReference type="ARBA" id="ARBA00022692"/>
    </source>
</evidence>
<comment type="caution">
    <text evidence="6">The sequence shown here is derived from an EMBL/GenBank/DDBJ whole genome shotgun (WGS) entry which is preliminary data.</text>
</comment>
<protein>
    <recommendedName>
        <fullName evidence="8">Peptidase S54 rhomboid domain-containing protein</fullName>
    </recommendedName>
</protein>
<evidence type="ECO:0000313" key="6">
    <source>
        <dbReference type="EMBL" id="HIZ78242.1"/>
    </source>
</evidence>
<accession>A0A9D2GG13</accession>
<feature type="transmembrane region" description="Helical" evidence="5">
    <location>
        <begin position="57"/>
        <end position="83"/>
    </location>
</feature>
<evidence type="ECO:0000256" key="3">
    <source>
        <dbReference type="ARBA" id="ARBA00022989"/>
    </source>
</evidence>
<comment type="subcellular location">
    <subcellularLocation>
        <location evidence="1">Membrane</location>
        <topology evidence="1">Multi-pass membrane protein</topology>
    </subcellularLocation>
</comment>
<keyword evidence="4 5" id="KW-0472">Membrane</keyword>
<evidence type="ECO:0000256" key="5">
    <source>
        <dbReference type="SAM" id="Phobius"/>
    </source>
</evidence>
<feature type="transmembrane region" description="Helical" evidence="5">
    <location>
        <begin position="130"/>
        <end position="153"/>
    </location>
</feature>
<sequence>MEFFKKLERKYSRYAIHNLMNYIVAMYVVGMFLQYVNPNFYWQWLCLDAREILHGQIWRIVTFMVLPPFGNLVSNALMIYLYYSLGSTLERVWGAFRFNVYFFLGVLGHVIAALLLYLLFGTRVILTTTYLNLSLFLAFAATFPDLQFYIWFLIPIKAKWLALIDSLFIIQGLLFGNVASRVEIIFSMLNFILFFLMTRNYSKVNPREIRRKQEFKSQVKIKPQGRTHHRCAVCGRTELDGDDLEFRYCSKCEGNYEYCQDHLYTHKHVTKDSQ</sequence>
<gene>
    <name evidence="6" type="ORF">IAA17_00415</name>
</gene>
<feature type="transmembrane region" description="Helical" evidence="5">
    <location>
        <begin position="20"/>
        <end position="37"/>
    </location>
</feature>
<feature type="transmembrane region" description="Helical" evidence="5">
    <location>
        <begin position="184"/>
        <end position="202"/>
    </location>
</feature>
<name>A0A9D2GG13_9FIRM</name>